<name>A0ABV0SHT6_9TELE</name>
<protein>
    <submittedName>
        <fullName evidence="1">Clathrin heavy chain 2</fullName>
    </submittedName>
</protein>
<comment type="caution">
    <text evidence="1">The sequence shown here is derived from an EMBL/GenBank/DDBJ whole genome shotgun (WGS) entry which is preliminary data.</text>
</comment>
<dbReference type="Proteomes" id="UP001434883">
    <property type="component" value="Unassembled WGS sequence"/>
</dbReference>
<proteinExistence type="predicted"/>
<dbReference type="InterPro" id="IPR016025">
    <property type="entry name" value="Clathrin_H-chain_N"/>
</dbReference>
<dbReference type="Pfam" id="PF01394">
    <property type="entry name" value="Clathrin_propel"/>
    <property type="match status" value="3"/>
</dbReference>
<keyword evidence="2" id="KW-1185">Reference proteome</keyword>
<dbReference type="InterPro" id="IPR022365">
    <property type="entry name" value="Clathrin_H-chain_propeller_rpt"/>
</dbReference>
<dbReference type="PANTHER" id="PTHR10292">
    <property type="entry name" value="CLATHRIN HEAVY CHAIN RELATED"/>
    <property type="match status" value="1"/>
</dbReference>
<organism evidence="1 2">
    <name type="scientific">Xenoophorus captivus</name>
    <dbReference type="NCBI Taxonomy" id="1517983"/>
    <lineage>
        <taxon>Eukaryota</taxon>
        <taxon>Metazoa</taxon>
        <taxon>Chordata</taxon>
        <taxon>Craniata</taxon>
        <taxon>Vertebrata</taxon>
        <taxon>Euteleostomi</taxon>
        <taxon>Actinopterygii</taxon>
        <taxon>Neopterygii</taxon>
        <taxon>Teleostei</taxon>
        <taxon>Neoteleostei</taxon>
        <taxon>Acanthomorphata</taxon>
        <taxon>Ovalentaria</taxon>
        <taxon>Atherinomorphae</taxon>
        <taxon>Cyprinodontiformes</taxon>
        <taxon>Goodeidae</taxon>
        <taxon>Xenoophorus</taxon>
    </lineage>
</organism>
<evidence type="ECO:0000313" key="2">
    <source>
        <dbReference type="Proteomes" id="UP001434883"/>
    </source>
</evidence>
<reference evidence="1 2" key="1">
    <citation type="submission" date="2021-06" db="EMBL/GenBank/DDBJ databases">
        <authorList>
            <person name="Palmer J.M."/>
        </authorList>
    </citation>
    <scope>NUCLEOTIDE SEQUENCE [LARGE SCALE GENOMIC DNA]</scope>
    <source>
        <strain evidence="1 2">XC_2019</strain>
        <tissue evidence="1">Muscle</tissue>
    </source>
</reference>
<evidence type="ECO:0000313" key="1">
    <source>
        <dbReference type="EMBL" id="MEQ2219854.1"/>
    </source>
</evidence>
<dbReference type="Gene3D" id="2.130.10.110">
    <property type="entry name" value="Clathrin heavy-chain terminal domain"/>
    <property type="match status" value="1"/>
</dbReference>
<dbReference type="SUPFAM" id="SSF50989">
    <property type="entry name" value="Clathrin heavy-chain terminal domain"/>
    <property type="match status" value="1"/>
</dbReference>
<gene>
    <name evidence="1" type="primary">CLTCL1</name>
    <name evidence="1" type="ORF">XENOCAPTIV_025905</name>
</gene>
<accession>A0ABV0SHT6</accession>
<dbReference type="EMBL" id="JAHRIN010081955">
    <property type="protein sequence ID" value="MEQ2219854.1"/>
    <property type="molecule type" value="Genomic_DNA"/>
</dbReference>
<sequence length="196" mass="21637">MQLYSVDRKVSQPIEGHAAAFGEFKVEGNAKPSTLFCFAVRSQAGGKLHIIEVGQPAAGNQPFAKKAVDVFFPPEAQTDFPVAMQIGNKHGVIYLITKYGYIHLYDLESGVCIYMNRISAETIFVTAPHEATSGIIGVNKKGQVSKTTQKVFDCKASGTYGYDFVAKVYFIEQNFIKGHQFFFSIVFRLDSCISLV</sequence>
<dbReference type="PANTHER" id="PTHR10292:SF6">
    <property type="entry name" value="CLATHRIN HEAVY CHAIN 2"/>
    <property type="match status" value="1"/>
</dbReference>